<dbReference type="RefSeq" id="WP_193951316.1">
    <property type="nucleotide sequence ID" value="NZ_JADEYS010000001.1"/>
</dbReference>
<keyword evidence="1" id="KW-0812">Transmembrane</keyword>
<reference evidence="2" key="1">
    <citation type="submission" date="2020-10" db="EMBL/GenBank/DDBJ databases">
        <title>Bacterium isolated from coastal waters sediment.</title>
        <authorList>
            <person name="Chen R.-J."/>
            <person name="Lu D.-C."/>
            <person name="Zhu K.-L."/>
            <person name="Du Z.-J."/>
        </authorList>
    </citation>
    <scope>NUCLEOTIDE SEQUENCE</scope>
    <source>
        <strain evidence="2">N1Y112</strain>
    </source>
</reference>
<keyword evidence="1" id="KW-1133">Transmembrane helix</keyword>
<name>A0A8J7FJ69_9GAMM</name>
<sequence>MSSIDKKKLRSDIWMQRLMKTGIPVAIVSVLSLWLGWWLQEPALGQVFIVTAGIALIIGLIYNVRFVILSVRQLKDKEKGSK</sequence>
<dbReference type="AlphaFoldDB" id="A0A8J7FJ69"/>
<accession>A0A8J7FJ69</accession>
<evidence type="ECO:0000313" key="3">
    <source>
        <dbReference type="Proteomes" id="UP000640333"/>
    </source>
</evidence>
<organism evidence="2 3">
    <name type="scientific">Pontibacterium sinense</name>
    <dbReference type="NCBI Taxonomy" id="2781979"/>
    <lineage>
        <taxon>Bacteria</taxon>
        <taxon>Pseudomonadati</taxon>
        <taxon>Pseudomonadota</taxon>
        <taxon>Gammaproteobacteria</taxon>
        <taxon>Oceanospirillales</taxon>
        <taxon>Oceanospirillaceae</taxon>
        <taxon>Pontibacterium</taxon>
    </lineage>
</organism>
<dbReference type="Proteomes" id="UP000640333">
    <property type="component" value="Unassembled WGS sequence"/>
</dbReference>
<evidence type="ECO:0000313" key="2">
    <source>
        <dbReference type="EMBL" id="MBE9395757.1"/>
    </source>
</evidence>
<feature type="transmembrane region" description="Helical" evidence="1">
    <location>
        <begin position="45"/>
        <end position="68"/>
    </location>
</feature>
<comment type="caution">
    <text evidence="2">The sequence shown here is derived from an EMBL/GenBank/DDBJ whole genome shotgun (WGS) entry which is preliminary data.</text>
</comment>
<feature type="transmembrane region" description="Helical" evidence="1">
    <location>
        <begin position="21"/>
        <end position="39"/>
    </location>
</feature>
<keyword evidence="1" id="KW-0472">Membrane</keyword>
<evidence type="ECO:0000256" key="1">
    <source>
        <dbReference type="SAM" id="Phobius"/>
    </source>
</evidence>
<dbReference type="EMBL" id="JADEYS010000001">
    <property type="protein sequence ID" value="MBE9395757.1"/>
    <property type="molecule type" value="Genomic_DNA"/>
</dbReference>
<protein>
    <submittedName>
        <fullName evidence="2">Uncharacterized protein</fullName>
    </submittedName>
</protein>
<proteinExistence type="predicted"/>
<keyword evidence="3" id="KW-1185">Reference proteome</keyword>
<gene>
    <name evidence="2" type="ORF">IOQ59_00640</name>
</gene>